<name>A0A1B0CZS9_PHLPP</name>
<dbReference type="GO" id="GO:0005524">
    <property type="term" value="F:ATP binding"/>
    <property type="evidence" value="ECO:0007669"/>
    <property type="project" value="UniProtKB-KW"/>
</dbReference>
<accession>A0A1B0CZS9</accession>
<dbReference type="InterPro" id="IPR018488">
    <property type="entry name" value="cNMP-bd_CS"/>
</dbReference>
<dbReference type="VEuPathDB" id="VectorBase:PPAPM1_006240"/>
<keyword evidence="7" id="KW-1185">Reference proteome</keyword>
<dbReference type="EnsemblMetazoa" id="PPAI000601-RA">
    <property type="protein sequence ID" value="PPAI000601-PA"/>
    <property type="gene ID" value="PPAI000601"/>
</dbReference>
<dbReference type="AlphaFoldDB" id="A0A1B0CZS9"/>
<dbReference type="EMBL" id="AJVK01021003">
    <property type="status" value="NOT_ANNOTATED_CDS"/>
    <property type="molecule type" value="Genomic_DNA"/>
</dbReference>
<keyword evidence="5" id="KW-0067">ATP-binding</keyword>
<proteinExistence type="predicted"/>
<dbReference type="VEuPathDB" id="VectorBase:PPAPM1_004840"/>
<dbReference type="GO" id="GO:0004690">
    <property type="term" value="F:cyclic nucleotide-dependent protein kinase activity"/>
    <property type="evidence" value="ECO:0007669"/>
    <property type="project" value="UniProtKB-ARBA"/>
</dbReference>
<dbReference type="PANTHER" id="PTHR24353">
    <property type="entry name" value="CYCLIC NUCLEOTIDE-DEPENDENT PROTEIN KINASE"/>
    <property type="match status" value="1"/>
</dbReference>
<dbReference type="Pfam" id="PF00027">
    <property type="entry name" value="cNMP_binding"/>
    <property type="match status" value="2"/>
</dbReference>
<dbReference type="InterPro" id="IPR018490">
    <property type="entry name" value="cNMP-bd_dom_sf"/>
</dbReference>
<evidence type="ECO:0000256" key="2">
    <source>
        <dbReference type="ARBA" id="ARBA00022679"/>
    </source>
</evidence>
<protein>
    <submittedName>
        <fullName evidence="6">Uncharacterized protein</fullName>
    </submittedName>
</protein>
<dbReference type="PRINTS" id="PR00103">
    <property type="entry name" value="CAMPKINASE"/>
</dbReference>
<keyword evidence="3" id="KW-0547">Nucleotide-binding</keyword>
<evidence type="ECO:0000256" key="1">
    <source>
        <dbReference type="ARBA" id="ARBA00022527"/>
    </source>
</evidence>
<dbReference type="InterPro" id="IPR000719">
    <property type="entry name" value="Prot_kinase_dom"/>
</dbReference>
<dbReference type="Gene3D" id="1.10.510.10">
    <property type="entry name" value="Transferase(Phosphotransferase) domain 1"/>
    <property type="match status" value="1"/>
</dbReference>
<dbReference type="PROSITE" id="PS50011">
    <property type="entry name" value="PROTEIN_KINASE_DOM"/>
    <property type="match status" value="2"/>
</dbReference>
<dbReference type="InterPro" id="IPR000595">
    <property type="entry name" value="cNMP-bd_dom"/>
</dbReference>
<reference evidence="6" key="1">
    <citation type="submission" date="2022-08" db="UniProtKB">
        <authorList>
            <consortium name="EnsemblMetazoa"/>
        </authorList>
    </citation>
    <scope>IDENTIFICATION</scope>
    <source>
        <strain evidence="6">Israel</strain>
    </source>
</reference>
<dbReference type="InterPro" id="IPR014710">
    <property type="entry name" value="RmlC-like_jellyroll"/>
</dbReference>
<keyword evidence="4" id="KW-0418">Kinase</keyword>
<keyword evidence="2" id="KW-0808">Transferase</keyword>
<dbReference type="InterPro" id="IPR011009">
    <property type="entry name" value="Kinase-like_dom_sf"/>
</dbReference>
<dbReference type="PROSITE" id="PS00888">
    <property type="entry name" value="CNMP_BINDING_1"/>
    <property type="match status" value="1"/>
</dbReference>
<evidence type="ECO:0000256" key="3">
    <source>
        <dbReference type="ARBA" id="ARBA00022741"/>
    </source>
</evidence>
<evidence type="ECO:0000313" key="7">
    <source>
        <dbReference type="Proteomes" id="UP000092462"/>
    </source>
</evidence>
<dbReference type="Pfam" id="PF00069">
    <property type="entry name" value="Pkinase"/>
    <property type="match status" value="2"/>
</dbReference>
<keyword evidence="1" id="KW-0723">Serine/threonine-protein kinase</keyword>
<evidence type="ECO:0000256" key="5">
    <source>
        <dbReference type="ARBA" id="ARBA00022840"/>
    </source>
</evidence>
<dbReference type="VEuPathDB" id="VectorBase:PPAI000601"/>
<dbReference type="PANTHER" id="PTHR24353:SF144">
    <property type="match status" value="1"/>
</dbReference>
<dbReference type="CDD" id="cd00038">
    <property type="entry name" value="CAP_ED"/>
    <property type="match status" value="2"/>
</dbReference>
<dbReference type="SUPFAM" id="SSF51206">
    <property type="entry name" value="cAMP-binding domain-like"/>
    <property type="match status" value="2"/>
</dbReference>
<sequence length="513" mass="58515">MTASDMLRYMVDKMNTLSSGEKTYTFVGTPEYMAPEMIMNRGYCRSIDPWSVGVLAYELLTGKSAFTGPTNLDIFTKILEGIPKNRYPHHLSKEAVSLISGLCRVNPITRLGCQKEGISGLIDHEFFKKFDWKALTAMTMKPPYVPKPPHQKRLGIRAEPPSLNFTKTQCIPKDRETNDLLKGAILKNDYLKNIMDDTRLQLLVDAMIPGSATEGTMIIQEGEEGDAMYVSYDGKFEVLINKKFMGDFGPGILFGELAILYMAKRFASIRARTNVRYYKLPRQVFQKIMVDTGRRERDDNIRFLNSVTTFKSFTNRSFVINRMADLLRREFYPAGWEIIKQGDIADKFYIIRGGTATVTQKYDNGRTLDVNVLKRGDYFGDRALIAKETCDSSVFANSPGTECLILDKRDFMRYVDYKVLDQFERKLSLTDLTVIGTLGAGGFGRVDLVKGPNSELYALKCLKKVNVVQQQLQEEVYSEKKLLKMCDHSFIVKLRATFRDTRYVYFLMEPCLG</sequence>
<dbReference type="SUPFAM" id="SSF56112">
    <property type="entry name" value="Protein kinase-like (PK-like)"/>
    <property type="match status" value="2"/>
</dbReference>
<evidence type="ECO:0000313" key="6">
    <source>
        <dbReference type="EnsemblMetazoa" id="PPAI000601-PA"/>
    </source>
</evidence>
<dbReference type="Proteomes" id="UP000092462">
    <property type="component" value="Unassembled WGS sequence"/>
</dbReference>
<dbReference type="Gene3D" id="2.60.120.10">
    <property type="entry name" value="Jelly Rolls"/>
    <property type="match status" value="2"/>
</dbReference>
<dbReference type="SMART" id="SM00100">
    <property type="entry name" value="cNMP"/>
    <property type="match status" value="2"/>
</dbReference>
<dbReference type="PROSITE" id="PS50042">
    <property type="entry name" value="CNMP_BINDING_3"/>
    <property type="match status" value="2"/>
</dbReference>
<dbReference type="Gene3D" id="3.30.200.20">
    <property type="entry name" value="Phosphorylase Kinase, domain 1"/>
    <property type="match status" value="1"/>
</dbReference>
<dbReference type="SMART" id="SM00220">
    <property type="entry name" value="S_TKc"/>
    <property type="match status" value="1"/>
</dbReference>
<evidence type="ECO:0000256" key="4">
    <source>
        <dbReference type="ARBA" id="ARBA00022777"/>
    </source>
</evidence>
<organism evidence="6 7">
    <name type="scientific">Phlebotomus papatasi</name>
    <name type="common">Sandfly</name>
    <dbReference type="NCBI Taxonomy" id="29031"/>
    <lineage>
        <taxon>Eukaryota</taxon>
        <taxon>Metazoa</taxon>
        <taxon>Ecdysozoa</taxon>
        <taxon>Arthropoda</taxon>
        <taxon>Hexapoda</taxon>
        <taxon>Insecta</taxon>
        <taxon>Pterygota</taxon>
        <taxon>Neoptera</taxon>
        <taxon>Endopterygota</taxon>
        <taxon>Diptera</taxon>
        <taxon>Nematocera</taxon>
        <taxon>Psychodoidea</taxon>
        <taxon>Psychodidae</taxon>
        <taxon>Phlebotomus</taxon>
        <taxon>Phlebotomus</taxon>
    </lineage>
</organism>